<feature type="domain" description="16S/18S rRNA aminocarboxypropyltransferase Tsr3 C-terminal" evidence="8">
    <location>
        <begin position="78"/>
        <end position="204"/>
    </location>
</feature>
<dbReference type="EMBL" id="OU892282">
    <property type="protein sequence ID" value="CAG9771046.1"/>
    <property type="molecule type" value="Genomic_DNA"/>
</dbReference>
<comment type="similarity">
    <text evidence="6">Belongs to the TDD superfamily. TSR3 family.</text>
</comment>
<evidence type="ECO:0000256" key="5">
    <source>
        <dbReference type="ARBA" id="ARBA00022691"/>
    </source>
</evidence>
<name>A0A9N9MVP5_9CUCU</name>
<evidence type="ECO:0000259" key="8">
    <source>
        <dbReference type="Pfam" id="PF04034"/>
    </source>
</evidence>
<dbReference type="Pfam" id="PF04034">
    <property type="entry name" value="Ribo_biogen_C"/>
    <property type="match status" value="1"/>
</dbReference>
<keyword evidence="1" id="KW-0963">Cytoplasm</keyword>
<evidence type="ECO:0000313" key="10">
    <source>
        <dbReference type="EMBL" id="CAG9771046.1"/>
    </source>
</evidence>
<dbReference type="InterPro" id="IPR007209">
    <property type="entry name" value="RNaseL-inhib-like_metal-bd_dom"/>
</dbReference>
<dbReference type="EC" id="2.5.1.157" evidence="6"/>
<comment type="function">
    <text evidence="6">Aminocarboxypropyltransferase that catalyzes the aminocarboxypropyl transfer on pseudouridine in 18S rRNA. It constitutes the last step in biosynthesis of the hypermodified N1-methyl-N3-(3-amino-3-carboxypropyl) pseudouridine (m1acp3-Psi).</text>
</comment>
<dbReference type="Proteomes" id="UP001152799">
    <property type="component" value="Chromosome 6"/>
</dbReference>
<feature type="compositionally biased region" description="Basic and acidic residues" evidence="7">
    <location>
        <begin position="1"/>
        <end position="10"/>
    </location>
</feature>
<evidence type="ECO:0000259" key="9">
    <source>
        <dbReference type="Pfam" id="PF04068"/>
    </source>
</evidence>
<dbReference type="AlphaFoldDB" id="A0A9N9MVP5"/>
<keyword evidence="11" id="KW-1185">Reference proteome</keyword>
<dbReference type="PANTHER" id="PTHR20426">
    <property type="entry name" value="RIBOSOME BIOGENESIS PROTEIN TSR3 HOMOLOG"/>
    <property type="match status" value="1"/>
</dbReference>
<dbReference type="PANTHER" id="PTHR20426:SF0">
    <property type="entry name" value="18S RRNA AMINOCARBOXYPROPYLTRANSFERASE"/>
    <property type="match status" value="1"/>
</dbReference>
<evidence type="ECO:0000256" key="3">
    <source>
        <dbReference type="ARBA" id="ARBA00022552"/>
    </source>
</evidence>
<dbReference type="GO" id="GO:0000455">
    <property type="term" value="P:enzyme-directed rRNA pseudouridine synthesis"/>
    <property type="evidence" value="ECO:0007669"/>
    <property type="project" value="UniProtKB-UniRule"/>
</dbReference>
<keyword evidence="2 6" id="KW-0690">Ribosome biogenesis</keyword>
<proteinExistence type="inferred from homology"/>
<dbReference type="GO" id="GO:0030490">
    <property type="term" value="P:maturation of SSU-rRNA"/>
    <property type="evidence" value="ECO:0007669"/>
    <property type="project" value="TreeGrafter"/>
</dbReference>
<reference evidence="10" key="1">
    <citation type="submission" date="2022-01" db="EMBL/GenBank/DDBJ databases">
        <authorList>
            <person name="King R."/>
        </authorList>
    </citation>
    <scope>NUCLEOTIDE SEQUENCE</scope>
</reference>
<keyword evidence="5 6" id="KW-0949">S-adenosyl-L-methionine</keyword>
<dbReference type="InterPro" id="IPR007177">
    <property type="entry name" value="Tsr3_C"/>
</dbReference>
<feature type="compositionally biased region" description="Acidic residues" evidence="7">
    <location>
        <begin position="225"/>
        <end position="234"/>
    </location>
</feature>
<dbReference type="NCBIfam" id="NF002621">
    <property type="entry name" value="PRK02287.1"/>
    <property type="match status" value="1"/>
</dbReference>
<comment type="caution">
    <text evidence="6">Lacks conserved residue(s) required for the propagation of feature annotation.</text>
</comment>
<keyword evidence="3 6" id="KW-0698">rRNA processing</keyword>
<feature type="binding site" evidence="6">
    <location>
        <position position="104"/>
    </location>
    <ligand>
        <name>S-adenosyl-L-methionine</name>
        <dbReference type="ChEBI" id="CHEBI:59789"/>
    </ligand>
</feature>
<dbReference type="InterPro" id="IPR022968">
    <property type="entry name" value="Tsr3-like"/>
</dbReference>
<dbReference type="GO" id="GO:1904047">
    <property type="term" value="F:S-adenosyl-L-methionine binding"/>
    <property type="evidence" value="ECO:0007669"/>
    <property type="project" value="UniProtKB-UniRule"/>
</dbReference>
<feature type="binding site" evidence="6">
    <location>
        <position position="56"/>
    </location>
    <ligand>
        <name>S-adenosyl-L-methionine</name>
        <dbReference type="ChEBI" id="CHEBI:59789"/>
    </ligand>
</feature>
<evidence type="ECO:0000256" key="6">
    <source>
        <dbReference type="HAMAP-Rule" id="MF_03146"/>
    </source>
</evidence>
<evidence type="ECO:0000256" key="1">
    <source>
        <dbReference type="ARBA" id="ARBA00022490"/>
    </source>
</evidence>
<protein>
    <recommendedName>
        <fullName evidence="6">18S rRNA aminocarboxypropyltransferase</fullName>
        <ecNumber evidence="6">2.5.1.157</ecNumber>
    </recommendedName>
</protein>
<evidence type="ECO:0000256" key="7">
    <source>
        <dbReference type="SAM" id="MobiDB-lite"/>
    </source>
</evidence>
<accession>A0A9N9MVP5</accession>
<feature type="region of interest" description="Disordered" evidence="7">
    <location>
        <begin position="1"/>
        <end position="37"/>
    </location>
</feature>
<keyword evidence="4 6" id="KW-0808">Transferase</keyword>
<feature type="binding site" evidence="6">
    <location>
        <position position="127"/>
    </location>
    <ligand>
        <name>S-adenosyl-L-methionine</name>
        <dbReference type="ChEBI" id="CHEBI:59789"/>
    </ligand>
</feature>
<organism evidence="10 11">
    <name type="scientific">Ceutorhynchus assimilis</name>
    <name type="common">cabbage seed weevil</name>
    <dbReference type="NCBI Taxonomy" id="467358"/>
    <lineage>
        <taxon>Eukaryota</taxon>
        <taxon>Metazoa</taxon>
        <taxon>Ecdysozoa</taxon>
        <taxon>Arthropoda</taxon>
        <taxon>Hexapoda</taxon>
        <taxon>Insecta</taxon>
        <taxon>Pterygota</taxon>
        <taxon>Neoptera</taxon>
        <taxon>Endopterygota</taxon>
        <taxon>Coleoptera</taxon>
        <taxon>Polyphaga</taxon>
        <taxon>Cucujiformia</taxon>
        <taxon>Curculionidae</taxon>
        <taxon>Ceutorhynchinae</taxon>
        <taxon>Ceutorhynchus</taxon>
    </lineage>
</organism>
<evidence type="ECO:0000256" key="4">
    <source>
        <dbReference type="ARBA" id="ARBA00022679"/>
    </source>
</evidence>
<feature type="compositionally biased region" description="Basic and acidic residues" evidence="7">
    <location>
        <begin position="207"/>
        <end position="217"/>
    </location>
</feature>
<dbReference type="HAMAP" id="MF_01116">
    <property type="entry name" value="TSR3"/>
    <property type="match status" value="1"/>
</dbReference>
<dbReference type="OrthoDB" id="10262062at2759"/>
<gene>
    <name evidence="10" type="ORF">CEUTPL_LOCUS11488</name>
</gene>
<feature type="region of interest" description="Disordered" evidence="7">
    <location>
        <begin position="207"/>
        <end position="240"/>
    </location>
</feature>
<dbReference type="Pfam" id="PF04068">
    <property type="entry name" value="Fer4_RLI"/>
    <property type="match status" value="1"/>
</dbReference>
<dbReference type="GO" id="GO:0106388">
    <property type="term" value="F:rRNA small subunit aminocarboxypropyltransferase activity"/>
    <property type="evidence" value="ECO:0007669"/>
    <property type="project" value="UniProtKB-EC"/>
</dbReference>
<evidence type="ECO:0000256" key="2">
    <source>
        <dbReference type="ARBA" id="ARBA00022517"/>
    </source>
</evidence>
<feature type="domain" description="RNase L inhibitor RLI-like possible metal-binding" evidence="9">
    <location>
        <begin position="41"/>
        <end position="74"/>
    </location>
</feature>
<sequence length="240" mass="26751">MENVSEKLENLKVNTSESEKNSSSSSSDSSSEEEDVAPSFPVAMWDFNQCDPKKCSGRKLARLKLIKTLKIKQKFPGIVLTPTGEKCVSPADRHIVSSKGIGVVDCSWARIDETPIAALKPAHGRLLPFLVAANPINYGKPLQLSCVEAIAATMYITGFKKEARFYLDKFSWGHSFIDLNKDILEIYSNCTDSQSVVTEQTKYIENEQRLQKDRQASRDFPSSSDSEEDSDEENSIVSRT</sequence>
<comment type="catalytic activity">
    <reaction evidence="6">
        <text>an N(1)-methylpseudouridine in rRNA + S-adenosyl-L-methionine = N(1)-methyl-N(3)-[(3S)-3-amino-3-carboxypropyl]pseudouridine in rRNA + S-methyl-5'-thioadenosine + H(+)</text>
        <dbReference type="Rhea" id="RHEA:63296"/>
        <dbReference type="Rhea" id="RHEA-COMP:11634"/>
        <dbReference type="Rhea" id="RHEA-COMP:16310"/>
        <dbReference type="ChEBI" id="CHEBI:15378"/>
        <dbReference type="ChEBI" id="CHEBI:17509"/>
        <dbReference type="ChEBI" id="CHEBI:59789"/>
        <dbReference type="ChEBI" id="CHEBI:74890"/>
        <dbReference type="ChEBI" id="CHEBI:146234"/>
        <dbReference type="EC" id="2.5.1.157"/>
    </reaction>
</comment>
<evidence type="ECO:0000313" key="11">
    <source>
        <dbReference type="Proteomes" id="UP001152799"/>
    </source>
</evidence>